<feature type="repeat" description="NHL" evidence="2">
    <location>
        <begin position="179"/>
        <end position="218"/>
    </location>
</feature>
<dbReference type="AlphaFoldDB" id="A0A815IYS3"/>
<comment type="caution">
    <text evidence="4">The sequence shown here is derived from an EMBL/GenBank/DDBJ whole genome shotgun (WGS) entry which is preliminary data.</text>
</comment>
<gene>
    <name evidence="4" type="ORF">EDS130_LOCUS34493</name>
    <name evidence="5" type="ORF">XAT740_LOCUS50801</name>
</gene>
<dbReference type="EMBL" id="CAJNOR010007901">
    <property type="protein sequence ID" value="CAF1625136.1"/>
    <property type="molecule type" value="Genomic_DNA"/>
</dbReference>
<evidence type="ECO:0000256" key="2">
    <source>
        <dbReference type="PROSITE-ProRule" id="PRU00504"/>
    </source>
</evidence>
<dbReference type="PANTHER" id="PTHR24104">
    <property type="entry name" value="E3 UBIQUITIN-PROTEIN LIGASE NHLRC1-RELATED"/>
    <property type="match status" value="1"/>
</dbReference>
<dbReference type="InterPro" id="IPR011042">
    <property type="entry name" value="6-blade_b-propeller_TolB-like"/>
</dbReference>
<proteinExistence type="predicted"/>
<dbReference type="PANTHER" id="PTHR24104:SF25">
    <property type="entry name" value="PROTEIN LIN-41"/>
    <property type="match status" value="1"/>
</dbReference>
<keyword evidence="6" id="KW-1185">Reference proteome</keyword>
<evidence type="ECO:0000256" key="3">
    <source>
        <dbReference type="SAM" id="SignalP"/>
    </source>
</evidence>
<dbReference type="InterPro" id="IPR050952">
    <property type="entry name" value="TRIM-NHL_E3_ligases"/>
</dbReference>
<feature type="signal peptide" evidence="3">
    <location>
        <begin position="1"/>
        <end position="18"/>
    </location>
</feature>
<protein>
    <recommendedName>
        <fullName evidence="8">NHL repeat containing protein-like protein</fullName>
    </recommendedName>
</protein>
<accession>A0A815IYS3</accession>
<sequence>MSFWKYFILISFVVNVQGESTNASDYVCPIQNSSVQFTLWYSAHSAWQPSTNCFLSLCMNRSSSNTSTCRTSSTPCFDYRTATNTSYCAPAGLCSLLESCNSTTGTCASNSSICVVNSCCTPSAVCLPFFWINICSSDNDTSTTMTSTMTSTTSAITQTSSAWPCAAWDQNPVIITGTGSVGSGSNQLNEPRDVVIDNYFNIYVSDAFNHRIQKYTNSNTIGITLTSGGGSGSSRVNYPTGLWIDQDGNLYLADYFNCRAMKYNNISFTSLSIPIVGQVVAGGSCGSGLNQLKDPAAVLADDMGNVYVTENGNNRVTRWPPGSTSGTVVAGIGSGASGNSTNALSCPFGIHLDSNSTLYIADSCNNRVQKWLSGSSTGTTVATIGYPTDVLVDSYGIMYVSSGGNIYRFYPNSTSGTIVASVARGLSFGFKFDAIGNLYVTEYFTGVLKKFNQVSTACVPLSWYGVQRNADLSTLSNGWSECYRDTYAVSLNESILTSIFNACNKGQLLLACRAVNSSLLTVAAMGLRADVLFNCSSSSSCTHVANGVGWYYSNNYSWGFVNNNDTVSRNPCDTIQMNPSYGLCWHTGQSFGGVQCGANILSPSNYTNFERIIYHS</sequence>
<evidence type="ECO:0000313" key="7">
    <source>
        <dbReference type="Proteomes" id="UP000663852"/>
    </source>
</evidence>
<evidence type="ECO:0000313" key="4">
    <source>
        <dbReference type="EMBL" id="CAF1373096.1"/>
    </source>
</evidence>
<reference evidence="4" key="1">
    <citation type="submission" date="2021-02" db="EMBL/GenBank/DDBJ databases">
        <authorList>
            <person name="Nowell W R."/>
        </authorList>
    </citation>
    <scope>NUCLEOTIDE SEQUENCE</scope>
</reference>
<dbReference type="Gene3D" id="2.120.10.30">
    <property type="entry name" value="TolB, C-terminal domain"/>
    <property type="match status" value="2"/>
</dbReference>
<evidence type="ECO:0000313" key="5">
    <source>
        <dbReference type="EMBL" id="CAF1625136.1"/>
    </source>
</evidence>
<dbReference type="InterPro" id="IPR001258">
    <property type="entry name" value="NHL_repeat"/>
</dbReference>
<organism evidence="4 7">
    <name type="scientific">Adineta ricciae</name>
    <name type="common">Rotifer</name>
    <dbReference type="NCBI Taxonomy" id="249248"/>
    <lineage>
        <taxon>Eukaryota</taxon>
        <taxon>Metazoa</taxon>
        <taxon>Spiralia</taxon>
        <taxon>Gnathifera</taxon>
        <taxon>Rotifera</taxon>
        <taxon>Eurotatoria</taxon>
        <taxon>Bdelloidea</taxon>
        <taxon>Adinetida</taxon>
        <taxon>Adinetidae</taxon>
        <taxon>Adineta</taxon>
    </lineage>
</organism>
<evidence type="ECO:0000256" key="1">
    <source>
        <dbReference type="ARBA" id="ARBA00022737"/>
    </source>
</evidence>
<dbReference type="CDD" id="cd05819">
    <property type="entry name" value="NHL"/>
    <property type="match status" value="1"/>
</dbReference>
<evidence type="ECO:0000313" key="6">
    <source>
        <dbReference type="Proteomes" id="UP000663828"/>
    </source>
</evidence>
<dbReference type="Proteomes" id="UP000663852">
    <property type="component" value="Unassembled WGS sequence"/>
</dbReference>
<dbReference type="Proteomes" id="UP000663828">
    <property type="component" value="Unassembled WGS sequence"/>
</dbReference>
<name>A0A815IYS3_ADIRI</name>
<feature type="chain" id="PRO_5036227812" description="NHL repeat containing protein-like protein" evidence="3">
    <location>
        <begin position="19"/>
        <end position="616"/>
    </location>
</feature>
<dbReference type="SUPFAM" id="SSF101898">
    <property type="entry name" value="NHL repeat"/>
    <property type="match status" value="1"/>
</dbReference>
<dbReference type="OrthoDB" id="9978492at2759"/>
<evidence type="ECO:0008006" key="8">
    <source>
        <dbReference type="Google" id="ProtNLM"/>
    </source>
</evidence>
<dbReference type="PROSITE" id="PS51125">
    <property type="entry name" value="NHL"/>
    <property type="match status" value="1"/>
</dbReference>
<keyword evidence="3" id="KW-0732">Signal</keyword>
<keyword evidence="1" id="KW-0677">Repeat</keyword>
<dbReference type="GO" id="GO:0008270">
    <property type="term" value="F:zinc ion binding"/>
    <property type="evidence" value="ECO:0007669"/>
    <property type="project" value="UniProtKB-KW"/>
</dbReference>
<dbReference type="EMBL" id="CAJNOJ010000289">
    <property type="protein sequence ID" value="CAF1373096.1"/>
    <property type="molecule type" value="Genomic_DNA"/>
</dbReference>